<dbReference type="EMBL" id="JAACJN010000003">
    <property type="protein sequence ID" value="KAF5392954.1"/>
    <property type="molecule type" value="Genomic_DNA"/>
</dbReference>
<evidence type="ECO:0000313" key="2">
    <source>
        <dbReference type="Proteomes" id="UP000518752"/>
    </source>
</evidence>
<name>A0A8H5I0E6_9AGAR</name>
<reference evidence="1 2" key="1">
    <citation type="journal article" date="2020" name="ISME J.">
        <title>Uncovering the hidden diversity of litter-decomposition mechanisms in mushroom-forming fungi.</title>
        <authorList>
            <person name="Floudas D."/>
            <person name="Bentzer J."/>
            <person name="Ahren D."/>
            <person name="Johansson T."/>
            <person name="Persson P."/>
            <person name="Tunlid A."/>
        </authorList>
    </citation>
    <scope>NUCLEOTIDE SEQUENCE [LARGE SCALE GENOMIC DNA]</scope>
    <source>
        <strain evidence="1 2">CBS 406.79</strain>
    </source>
</reference>
<comment type="caution">
    <text evidence="1">The sequence shown here is derived from an EMBL/GenBank/DDBJ whole genome shotgun (WGS) entry which is preliminary data.</text>
</comment>
<sequence length="171" mass="19141">MSTSTQSLTSWAMSRFSALYDSPAEFQAEATTTNTSSFESHIRSMFSKDAQIFVNHDGPMNAQDFQKHLGQTFGANKTEVEWKECFETEDAENSTQGEPKNGIVAGYLIVTRTLKFRIRATPAKNYTHISLSAKIAHDEQSTEADKRRITQMFFTSVTKAAPVHIQGAVRH</sequence>
<dbReference type="OrthoDB" id="3197409at2759"/>
<keyword evidence="2" id="KW-1185">Reference proteome</keyword>
<organism evidence="1 2">
    <name type="scientific">Collybiopsis confluens</name>
    <dbReference type="NCBI Taxonomy" id="2823264"/>
    <lineage>
        <taxon>Eukaryota</taxon>
        <taxon>Fungi</taxon>
        <taxon>Dikarya</taxon>
        <taxon>Basidiomycota</taxon>
        <taxon>Agaricomycotina</taxon>
        <taxon>Agaricomycetes</taxon>
        <taxon>Agaricomycetidae</taxon>
        <taxon>Agaricales</taxon>
        <taxon>Marasmiineae</taxon>
        <taxon>Omphalotaceae</taxon>
        <taxon>Collybiopsis</taxon>
    </lineage>
</organism>
<dbReference type="Proteomes" id="UP000518752">
    <property type="component" value="Unassembled WGS sequence"/>
</dbReference>
<gene>
    <name evidence="1" type="ORF">D9757_001277</name>
</gene>
<proteinExistence type="predicted"/>
<dbReference type="AlphaFoldDB" id="A0A8H5I0E6"/>
<protein>
    <submittedName>
        <fullName evidence="1">Uncharacterized protein</fullName>
    </submittedName>
</protein>
<accession>A0A8H5I0E6</accession>
<evidence type="ECO:0000313" key="1">
    <source>
        <dbReference type="EMBL" id="KAF5392954.1"/>
    </source>
</evidence>